<evidence type="ECO:0000256" key="1">
    <source>
        <dbReference type="SAM" id="MobiDB-lite"/>
    </source>
</evidence>
<sequence>MATVVHPDQTCGVPLALLSLDQEKAFDRVSHKFLFTLLERMGFGPDFSATVRLLYAGAVSRVVINRYLSELIVQRGGIRQGCPISPLLYVLFLEPLVKRLRCRHDFQAPPRHKRDRENISQMIESGQQISIHRKHSPSQGEVSPAPALGPHSQLAEGNVPVPLGAVLPPGNNPQDPESILAQGEAPRDIRSPSPRPSIKHRGLTTVYTGPSRVRKCSDYPFHR</sequence>
<feature type="domain" description="Reverse transcriptase" evidence="2">
    <location>
        <begin position="17"/>
        <end position="104"/>
    </location>
</feature>
<proteinExistence type="predicted"/>
<dbReference type="SUPFAM" id="SSF56672">
    <property type="entry name" value="DNA/RNA polymerases"/>
    <property type="match status" value="1"/>
</dbReference>
<name>A0AAE0VEY2_9TELE</name>
<comment type="caution">
    <text evidence="3">The sequence shown here is derived from an EMBL/GenBank/DDBJ whole genome shotgun (WGS) entry which is preliminary data.</text>
</comment>
<dbReference type="Proteomes" id="UP001274896">
    <property type="component" value="Unassembled WGS sequence"/>
</dbReference>
<evidence type="ECO:0000313" key="4">
    <source>
        <dbReference type="Proteomes" id="UP001274896"/>
    </source>
</evidence>
<dbReference type="AlphaFoldDB" id="A0AAE0VEY2"/>
<evidence type="ECO:0000313" key="3">
    <source>
        <dbReference type="EMBL" id="KAK3554660.1"/>
    </source>
</evidence>
<dbReference type="InterPro" id="IPR043502">
    <property type="entry name" value="DNA/RNA_pol_sf"/>
</dbReference>
<dbReference type="EMBL" id="JAUCMX010000002">
    <property type="protein sequence ID" value="KAK3554660.1"/>
    <property type="molecule type" value="Genomic_DNA"/>
</dbReference>
<organism evidence="3 4">
    <name type="scientific">Hemibagrus guttatus</name>
    <dbReference type="NCBI Taxonomy" id="175788"/>
    <lineage>
        <taxon>Eukaryota</taxon>
        <taxon>Metazoa</taxon>
        <taxon>Chordata</taxon>
        <taxon>Craniata</taxon>
        <taxon>Vertebrata</taxon>
        <taxon>Euteleostomi</taxon>
        <taxon>Actinopterygii</taxon>
        <taxon>Neopterygii</taxon>
        <taxon>Teleostei</taxon>
        <taxon>Ostariophysi</taxon>
        <taxon>Siluriformes</taxon>
        <taxon>Bagridae</taxon>
        <taxon>Hemibagrus</taxon>
    </lineage>
</organism>
<dbReference type="PANTHER" id="PTHR19446">
    <property type="entry name" value="REVERSE TRANSCRIPTASES"/>
    <property type="match status" value="1"/>
</dbReference>
<reference evidence="3" key="1">
    <citation type="submission" date="2023-06" db="EMBL/GenBank/DDBJ databases">
        <title>Male Hemibagrus guttatus genome.</title>
        <authorList>
            <person name="Bian C."/>
        </authorList>
    </citation>
    <scope>NUCLEOTIDE SEQUENCE</scope>
    <source>
        <strain evidence="3">Male_cb2023</strain>
        <tissue evidence="3">Muscle</tissue>
    </source>
</reference>
<dbReference type="InterPro" id="IPR000477">
    <property type="entry name" value="RT_dom"/>
</dbReference>
<evidence type="ECO:0000259" key="2">
    <source>
        <dbReference type="Pfam" id="PF00078"/>
    </source>
</evidence>
<feature type="region of interest" description="Disordered" evidence="1">
    <location>
        <begin position="127"/>
        <end position="223"/>
    </location>
</feature>
<protein>
    <recommendedName>
        <fullName evidence="2">Reverse transcriptase domain-containing protein</fullName>
    </recommendedName>
</protein>
<dbReference type="Pfam" id="PF00078">
    <property type="entry name" value="RVT_1"/>
    <property type="match status" value="1"/>
</dbReference>
<gene>
    <name evidence="3" type="ORF">QTP70_032688</name>
</gene>
<accession>A0AAE0VEY2</accession>
<keyword evidence="4" id="KW-1185">Reference proteome</keyword>
<feature type="compositionally biased region" description="Low complexity" evidence="1">
    <location>
        <begin position="157"/>
        <end position="169"/>
    </location>
</feature>